<dbReference type="GO" id="GO:0000270">
    <property type="term" value="P:peptidoglycan metabolic process"/>
    <property type="evidence" value="ECO:0007669"/>
    <property type="project" value="UniProtKB-UniRule"/>
</dbReference>
<dbReference type="InterPro" id="IPR034718">
    <property type="entry name" value="RlpA"/>
</dbReference>
<keyword evidence="5" id="KW-1133">Transmembrane helix</keyword>
<dbReference type="Pfam" id="PF03330">
    <property type="entry name" value="DPBB_1"/>
    <property type="match status" value="1"/>
</dbReference>
<dbReference type="GO" id="GO:0005886">
    <property type="term" value="C:plasma membrane"/>
    <property type="evidence" value="ECO:0007669"/>
    <property type="project" value="UniProtKB-SubCell"/>
</dbReference>
<accession>A0A1N6IMY7</accession>
<keyword evidence="3" id="KW-0564">Palmitate</keyword>
<dbReference type="CDD" id="cd22268">
    <property type="entry name" value="DPBB_RlpA-like"/>
    <property type="match status" value="1"/>
</dbReference>
<dbReference type="Gene3D" id="2.40.40.10">
    <property type="entry name" value="RlpA-like domain"/>
    <property type="match status" value="1"/>
</dbReference>
<keyword evidence="3 5" id="KW-0472">Membrane</keyword>
<gene>
    <name evidence="3" type="primary">rlpA</name>
    <name evidence="7" type="ORF">SAMN02743940_1928</name>
</gene>
<evidence type="ECO:0000256" key="5">
    <source>
        <dbReference type="SAM" id="Phobius"/>
    </source>
</evidence>
<feature type="transmembrane region" description="Helical" evidence="5">
    <location>
        <begin position="16"/>
        <end position="36"/>
    </location>
</feature>
<dbReference type="STRING" id="44575.SAMN05216419_1001138"/>
<evidence type="ECO:0000256" key="4">
    <source>
        <dbReference type="RuleBase" id="RU003495"/>
    </source>
</evidence>
<dbReference type="GO" id="GO:0071555">
    <property type="term" value="P:cell wall organization"/>
    <property type="evidence" value="ECO:0007669"/>
    <property type="project" value="UniProtKB-KW"/>
</dbReference>
<comment type="function">
    <text evidence="3">Lytic transglycosylase with a strong preference for naked glycan strands that lack stem peptides.</text>
</comment>
<name>A0A1N6IMY7_9PROT</name>
<keyword evidence="8" id="KW-1185">Reference proteome</keyword>
<keyword evidence="5" id="KW-0812">Transmembrane</keyword>
<feature type="domain" description="RlpA-like protein double-psi beta-barrel" evidence="6">
    <location>
        <begin position="82"/>
        <end position="170"/>
    </location>
</feature>
<dbReference type="InterPro" id="IPR012997">
    <property type="entry name" value="RplA"/>
</dbReference>
<evidence type="ECO:0000256" key="3">
    <source>
        <dbReference type="HAMAP-Rule" id="MF_02071"/>
    </source>
</evidence>
<dbReference type="SUPFAM" id="SSF50685">
    <property type="entry name" value="Barwin-like endoglucanases"/>
    <property type="match status" value="1"/>
</dbReference>
<evidence type="ECO:0000313" key="7">
    <source>
        <dbReference type="EMBL" id="SIO33325.1"/>
    </source>
</evidence>
<dbReference type="EC" id="4.2.2.-" evidence="3"/>
<keyword evidence="1 3" id="KW-0456">Lyase</keyword>
<dbReference type="PANTHER" id="PTHR34183:SF1">
    <property type="entry name" value="ENDOLYTIC PEPTIDOGLYCAN TRANSGLYCOSYLASE RLPA"/>
    <property type="match status" value="1"/>
</dbReference>
<dbReference type="InterPro" id="IPR009009">
    <property type="entry name" value="RlpA-like_DPBB"/>
</dbReference>
<protein>
    <recommendedName>
        <fullName evidence="3">Endolytic peptidoglycan transglycosylase RlpA</fullName>
        <ecNumber evidence="3">4.2.2.-</ecNumber>
    </recommendedName>
</protein>
<dbReference type="HAMAP" id="MF_02071">
    <property type="entry name" value="RlpA"/>
    <property type="match status" value="1"/>
</dbReference>
<keyword evidence="3 7" id="KW-0449">Lipoprotein</keyword>
<dbReference type="eggNOG" id="COG0797">
    <property type="taxonomic scope" value="Bacteria"/>
</dbReference>
<reference evidence="7 8" key="1">
    <citation type="submission" date="2016-12" db="EMBL/GenBank/DDBJ databases">
        <authorList>
            <person name="Song W.-J."/>
            <person name="Kurnit D.M."/>
        </authorList>
    </citation>
    <scope>NUCLEOTIDE SEQUENCE [LARGE SCALE GENOMIC DNA]</scope>
    <source>
        <strain evidence="7 8">ATCC 49181</strain>
    </source>
</reference>
<organism evidence="7 8">
    <name type="scientific">Nitrosomonas cryotolerans ATCC 49181</name>
    <dbReference type="NCBI Taxonomy" id="1131553"/>
    <lineage>
        <taxon>Bacteria</taxon>
        <taxon>Pseudomonadati</taxon>
        <taxon>Pseudomonadota</taxon>
        <taxon>Betaproteobacteria</taxon>
        <taxon>Nitrosomonadales</taxon>
        <taxon>Nitrosomonadaceae</taxon>
        <taxon>Nitrosomonas</taxon>
    </lineage>
</organism>
<comment type="subcellular location">
    <subcellularLocation>
        <location evidence="3">Cell membrane</location>
        <topology evidence="3">Lipid-anchor</topology>
    </subcellularLocation>
</comment>
<evidence type="ECO:0000313" key="8">
    <source>
        <dbReference type="Proteomes" id="UP000185062"/>
    </source>
</evidence>
<evidence type="ECO:0000256" key="2">
    <source>
        <dbReference type="ARBA" id="ARBA00023316"/>
    </source>
</evidence>
<comment type="similarity">
    <text evidence="3 4">Belongs to the RlpA family.</text>
</comment>
<dbReference type="Proteomes" id="UP000185062">
    <property type="component" value="Unassembled WGS sequence"/>
</dbReference>
<dbReference type="InterPro" id="IPR036908">
    <property type="entry name" value="RlpA-like_sf"/>
</dbReference>
<dbReference type="PROSITE" id="PS51257">
    <property type="entry name" value="PROKAR_LIPOPROTEIN"/>
    <property type="match status" value="1"/>
</dbReference>
<dbReference type="NCBIfam" id="TIGR00413">
    <property type="entry name" value="rlpA"/>
    <property type="match status" value="1"/>
</dbReference>
<dbReference type="PANTHER" id="PTHR34183">
    <property type="entry name" value="ENDOLYTIC PEPTIDOGLYCAN TRANSGLYCOSYLASE RLPA"/>
    <property type="match status" value="1"/>
</dbReference>
<keyword evidence="3" id="KW-1003">Cell membrane</keyword>
<keyword evidence="2 3" id="KW-0961">Cell wall biogenesis/degradation</keyword>
<proteinExistence type="inferred from homology"/>
<sequence>MRESELFCLCERQQLFYARLIGLMSIIIGILGGCTLKSSHAPLRPEVLYDYRAPDLGASYNKPYRIKGNIYYPLRSATDYSEEGIASWYGFESGNRTAMGTRFKPYNLTAAHKTLPLPTWVRVTNLSNGRFVDVLVNDRGPFKKNRLIDLSQGAAKKINLDGLGKVRVEYIDQMK</sequence>
<evidence type="ECO:0000256" key="1">
    <source>
        <dbReference type="ARBA" id="ARBA00023239"/>
    </source>
</evidence>
<evidence type="ECO:0000259" key="6">
    <source>
        <dbReference type="Pfam" id="PF03330"/>
    </source>
</evidence>
<dbReference type="AlphaFoldDB" id="A0A1N6IMY7"/>
<dbReference type="EMBL" id="FSRO01000001">
    <property type="protein sequence ID" value="SIO33325.1"/>
    <property type="molecule type" value="Genomic_DNA"/>
</dbReference>
<dbReference type="GO" id="GO:0008932">
    <property type="term" value="F:lytic endotransglycosylase activity"/>
    <property type="evidence" value="ECO:0007669"/>
    <property type="project" value="UniProtKB-UniRule"/>
</dbReference>